<evidence type="ECO:0000256" key="6">
    <source>
        <dbReference type="SAM" id="Phobius"/>
    </source>
</evidence>
<feature type="transmembrane region" description="Helical" evidence="6">
    <location>
        <begin position="161"/>
        <end position="179"/>
    </location>
</feature>
<name>A0ABY6PK73_9ACTN</name>
<feature type="transmembrane region" description="Helical" evidence="6">
    <location>
        <begin position="260"/>
        <end position="285"/>
    </location>
</feature>
<dbReference type="PANTHER" id="PTHR43243:SF24">
    <property type="entry name" value="CATIONIC AMINO ACID TRANSPORT INTEGRAL MEMBRANE PROTEIN ROCE-RELATED"/>
    <property type="match status" value="1"/>
</dbReference>
<feature type="transmembrane region" description="Helical" evidence="6">
    <location>
        <begin position="305"/>
        <end position="331"/>
    </location>
</feature>
<feature type="transmembrane region" description="Helical" evidence="6">
    <location>
        <begin position="219"/>
        <end position="239"/>
    </location>
</feature>
<dbReference type="PANTHER" id="PTHR43243">
    <property type="entry name" value="INNER MEMBRANE TRANSPORTER YGJI-RELATED"/>
    <property type="match status" value="1"/>
</dbReference>
<dbReference type="Pfam" id="PF13520">
    <property type="entry name" value="AA_permease_2"/>
    <property type="match status" value="1"/>
</dbReference>
<evidence type="ECO:0000256" key="3">
    <source>
        <dbReference type="ARBA" id="ARBA00022989"/>
    </source>
</evidence>
<keyword evidence="8" id="KW-1185">Reference proteome</keyword>
<reference evidence="7" key="1">
    <citation type="submission" date="2022-11" db="EMBL/GenBank/DDBJ databases">
        <title>Identification and genomic analyses of a novel endophytic actinobacterium Streptomyces endophytica sp. nov. with potential for biocontrol of Yam anthracnose.</title>
        <authorList>
            <person name="Huang X."/>
        </authorList>
    </citation>
    <scope>NUCLEOTIDE SEQUENCE</scope>
    <source>
        <strain evidence="7">HNM0140</strain>
    </source>
</reference>
<comment type="subcellular location">
    <subcellularLocation>
        <location evidence="1">Membrane</location>
        <topology evidence="1">Multi-pass membrane protein</topology>
    </subcellularLocation>
</comment>
<feature type="transmembrane region" description="Helical" evidence="6">
    <location>
        <begin position="35"/>
        <end position="56"/>
    </location>
</feature>
<feature type="region of interest" description="Disordered" evidence="5">
    <location>
        <begin position="471"/>
        <end position="533"/>
    </location>
</feature>
<feature type="transmembrane region" description="Helical" evidence="6">
    <location>
        <begin position="191"/>
        <end position="213"/>
    </location>
</feature>
<proteinExistence type="predicted"/>
<accession>A0ABY6PK73</accession>
<gene>
    <name evidence="7" type="ORF">OJ254_30350</name>
</gene>
<keyword evidence="4 6" id="KW-0472">Membrane</keyword>
<feature type="transmembrane region" description="Helical" evidence="6">
    <location>
        <begin position="111"/>
        <end position="133"/>
    </location>
</feature>
<dbReference type="InterPro" id="IPR002293">
    <property type="entry name" value="AA/rel_permease1"/>
</dbReference>
<feature type="compositionally biased region" description="Basic and acidic residues" evidence="5">
    <location>
        <begin position="489"/>
        <end position="519"/>
    </location>
</feature>
<keyword evidence="2 6" id="KW-0812">Transmembrane</keyword>
<feature type="transmembrane region" description="Helical" evidence="6">
    <location>
        <begin position="385"/>
        <end position="405"/>
    </location>
</feature>
<feature type="transmembrane region" description="Helical" evidence="6">
    <location>
        <begin position="68"/>
        <end position="90"/>
    </location>
</feature>
<feature type="transmembrane region" description="Helical" evidence="6">
    <location>
        <begin position="442"/>
        <end position="460"/>
    </location>
</feature>
<dbReference type="PIRSF" id="PIRSF006060">
    <property type="entry name" value="AA_transporter"/>
    <property type="match status" value="1"/>
</dbReference>
<feature type="compositionally biased region" description="Low complexity" evidence="5">
    <location>
        <begin position="520"/>
        <end position="533"/>
    </location>
</feature>
<organism evidence="7 8">
    <name type="scientific">Streptomyces endophytica</name>
    <dbReference type="NCBI Taxonomy" id="2991496"/>
    <lineage>
        <taxon>Bacteria</taxon>
        <taxon>Bacillati</taxon>
        <taxon>Actinomycetota</taxon>
        <taxon>Actinomycetes</taxon>
        <taxon>Kitasatosporales</taxon>
        <taxon>Streptomycetaceae</taxon>
        <taxon>Streptomyces</taxon>
    </lineage>
</organism>
<protein>
    <submittedName>
        <fullName evidence="7">Amino acid permease</fullName>
    </submittedName>
</protein>
<keyword evidence="3 6" id="KW-1133">Transmembrane helix</keyword>
<evidence type="ECO:0000256" key="2">
    <source>
        <dbReference type="ARBA" id="ARBA00022692"/>
    </source>
</evidence>
<evidence type="ECO:0000313" key="7">
    <source>
        <dbReference type="EMBL" id="UZJ33775.1"/>
    </source>
</evidence>
<evidence type="ECO:0000313" key="8">
    <source>
        <dbReference type="Proteomes" id="UP001164959"/>
    </source>
</evidence>
<sequence length="533" mass="54801">MRAPGPSGLRIKSPDLLVAESGADREGNGLQRSMGLFQLVCFGIGAIVGTGIFVGLSDTVAEAGPAVIVSFLLAAVTCVFTAFSFGELGGAIPVSGSSYSYAYATLGERTAFLVGWCLLLEYGVSVSAVAVGWGQYLNELLGSLTGWQLPAALSNPPGEGGIVNVPAVVVILLAALLLVRGIRESARATAAMAVLKLAILVLFCAIGLTAFRAGHLSPFAPQSIAGITSGASVAFFSYIGFDAITTAGEEVRNPRRNIPLAIMICIGVVTVLYCLVAVSAIGALSSDQVADQPAALSLIVNRVTHSALGGGVIAFGAVVAIASVVLAVMYGQTRILMSMSRDGLVPRVFERISPRTSTPVANTWIVAAVFAVPAAVVPLDVVMNLTTIGTLAVMAAVNLSVLVLRRTRPDLPRRFRVPFFPLSPILGIAFCGYLVYGTGPATWLQFVAFLVAGALVYALYGRRHSRLGQGAGGGGLGSASAPAADGEEDGQRGDGKDDEKSGEKSGEKDDERDDGKERGAAVSAGASGAPREG</sequence>
<feature type="transmembrane region" description="Helical" evidence="6">
    <location>
        <begin position="360"/>
        <end position="379"/>
    </location>
</feature>
<dbReference type="Proteomes" id="UP001164959">
    <property type="component" value="Chromosome"/>
</dbReference>
<dbReference type="RefSeq" id="WP_265364935.1">
    <property type="nucleotide sequence ID" value="NZ_CP110636.1"/>
</dbReference>
<dbReference type="Gene3D" id="1.20.1740.10">
    <property type="entry name" value="Amino acid/polyamine transporter I"/>
    <property type="match status" value="1"/>
</dbReference>
<feature type="transmembrane region" description="Helical" evidence="6">
    <location>
        <begin position="417"/>
        <end position="436"/>
    </location>
</feature>
<evidence type="ECO:0000256" key="5">
    <source>
        <dbReference type="SAM" id="MobiDB-lite"/>
    </source>
</evidence>
<dbReference type="EMBL" id="CP110636">
    <property type="protein sequence ID" value="UZJ33775.1"/>
    <property type="molecule type" value="Genomic_DNA"/>
</dbReference>
<evidence type="ECO:0000256" key="4">
    <source>
        <dbReference type="ARBA" id="ARBA00023136"/>
    </source>
</evidence>
<evidence type="ECO:0000256" key="1">
    <source>
        <dbReference type="ARBA" id="ARBA00004141"/>
    </source>
</evidence>